<sequence length="121" mass="13690">MDGESNDLDIGINTVEEEQEMISSTVSTSTLTATTTVNHKLKKKKYFSDIGVNIGYLDFIEDSRETALDIFNNTIKVIENHQLQVQNLTSIGADNAKVNFGEYHSVFKLFKDRLPNIFKDK</sequence>
<evidence type="ECO:0000313" key="2">
    <source>
        <dbReference type="Proteomes" id="UP000663856"/>
    </source>
</evidence>
<organism evidence="1 2">
    <name type="scientific">Rotaria magnacalcarata</name>
    <dbReference type="NCBI Taxonomy" id="392030"/>
    <lineage>
        <taxon>Eukaryota</taxon>
        <taxon>Metazoa</taxon>
        <taxon>Spiralia</taxon>
        <taxon>Gnathifera</taxon>
        <taxon>Rotifera</taxon>
        <taxon>Eurotatoria</taxon>
        <taxon>Bdelloidea</taxon>
        <taxon>Philodinida</taxon>
        <taxon>Philodinidae</taxon>
        <taxon>Rotaria</taxon>
    </lineage>
</organism>
<proteinExistence type="predicted"/>
<gene>
    <name evidence="1" type="ORF">WKI299_LOCUS32711</name>
</gene>
<protein>
    <submittedName>
        <fullName evidence="1">Uncharacterized protein</fullName>
    </submittedName>
</protein>
<comment type="caution">
    <text evidence="1">The sequence shown here is derived from an EMBL/GenBank/DDBJ whole genome shotgun (WGS) entry which is preliminary data.</text>
</comment>
<dbReference type="EMBL" id="CAJNRF010015131">
    <property type="protein sequence ID" value="CAF2166676.1"/>
    <property type="molecule type" value="Genomic_DNA"/>
</dbReference>
<accession>A0A816YYB2</accession>
<dbReference type="AlphaFoldDB" id="A0A816YYB2"/>
<name>A0A816YYB2_9BILA</name>
<evidence type="ECO:0000313" key="1">
    <source>
        <dbReference type="EMBL" id="CAF2166676.1"/>
    </source>
</evidence>
<dbReference type="Proteomes" id="UP000663856">
    <property type="component" value="Unassembled WGS sequence"/>
</dbReference>
<reference evidence="1" key="1">
    <citation type="submission" date="2021-02" db="EMBL/GenBank/DDBJ databases">
        <authorList>
            <person name="Nowell W R."/>
        </authorList>
    </citation>
    <scope>NUCLEOTIDE SEQUENCE</scope>
</reference>